<dbReference type="EMBL" id="JAAYQL010000034">
    <property type="protein sequence ID" value="NLK32434.1"/>
    <property type="molecule type" value="Genomic_DNA"/>
</dbReference>
<dbReference type="InterPro" id="IPR014229">
    <property type="entry name" value="Spore_YtfJ"/>
</dbReference>
<keyword evidence="3" id="KW-1185">Reference proteome</keyword>
<dbReference type="RefSeq" id="WP_054298399.1">
    <property type="nucleotide sequence ID" value="NZ_CP032683.1"/>
</dbReference>
<evidence type="ECO:0000313" key="4">
    <source>
        <dbReference type="Proteomes" id="UP000585579"/>
    </source>
</evidence>
<dbReference type="EMBL" id="CP032683">
    <property type="protein sequence ID" value="AYK14631.1"/>
    <property type="molecule type" value="Genomic_DNA"/>
</dbReference>
<reference evidence="1 3" key="1">
    <citation type="journal article" date="2016" name="Int. J. Syst. Evol. Microbiol.">
        <title>Methanosarcina flavescens sp. nov., a methanogenic archaeon isolated from a full-scale anaerobic digester.</title>
        <authorList>
            <person name="Kern T."/>
            <person name="Fischer M.A."/>
            <person name="Deppenmeier U."/>
            <person name="Schmitz R.A."/>
            <person name="Rother M."/>
        </authorList>
    </citation>
    <scope>NUCLEOTIDE SEQUENCE [LARGE SCALE GENOMIC DNA]</scope>
    <source>
        <strain evidence="1 3">E03.2</strain>
    </source>
</reference>
<dbReference type="AlphaFoldDB" id="A0A660HQR0"/>
<gene>
    <name evidence="1" type="ORF">AOB57_005000</name>
    <name evidence="2" type="ORF">GX302_06245</name>
</gene>
<dbReference type="PANTHER" id="PTHR39162:SF1">
    <property type="entry name" value="SPORULATION PROTEIN YTFJ"/>
    <property type="match status" value="1"/>
</dbReference>
<evidence type="ECO:0000313" key="3">
    <source>
        <dbReference type="Proteomes" id="UP000053087"/>
    </source>
</evidence>
<reference evidence="2 4" key="3">
    <citation type="journal article" date="2020" name="Biotechnol. Biofuels">
        <title>New insights from the biogas microbiome by comprehensive genome-resolved metagenomics of nearly 1600 species originating from multiple anaerobic digesters.</title>
        <authorList>
            <person name="Campanaro S."/>
            <person name="Treu L."/>
            <person name="Rodriguez-R L.M."/>
            <person name="Kovalovszki A."/>
            <person name="Ziels R.M."/>
            <person name="Maus I."/>
            <person name="Zhu X."/>
            <person name="Kougias P.G."/>
            <person name="Basile A."/>
            <person name="Luo G."/>
            <person name="Schluter A."/>
            <person name="Konstantinidis K.T."/>
            <person name="Angelidaki I."/>
        </authorList>
    </citation>
    <scope>NUCLEOTIDE SEQUENCE [LARGE SCALE GENOMIC DNA]</scope>
    <source>
        <strain evidence="2">AS22ysBPME_46</strain>
    </source>
</reference>
<sequence length="168" mass="18106">MGVEDTIREIASELEKIATTKTVVGDPITAAGKTIIPISKISMGFGAGGGEGKRDSESGYGGGGGAGAKIEPVAFIMLSEEEARIFRISERGDAGSLISSIPDLVPEIMDKLKGMRGKKKEEKAEETIFKEREVSEKEILEKKVPEKEVPKKETVEETEIKIEEGCVH</sequence>
<dbReference type="PIRSF" id="PIRSF021377">
    <property type="entry name" value="YtfJ"/>
    <property type="match status" value="1"/>
</dbReference>
<dbReference type="GeneID" id="53687458"/>
<name>A0A660HQR0_9EURY</name>
<dbReference type="Proteomes" id="UP000585579">
    <property type="component" value="Unassembled WGS sequence"/>
</dbReference>
<dbReference type="PANTHER" id="PTHR39162">
    <property type="entry name" value="GLL3345 PROTEIN"/>
    <property type="match status" value="1"/>
</dbReference>
<dbReference type="Pfam" id="PF09579">
    <property type="entry name" value="Spore_YtfJ"/>
    <property type="match status" value="1"/>
</dbReference>
<evidence type="ECO:0000313" key="2">
    <source>
        <dbReference type="EMBL" id="NLK32434.1"/>
    </source>
</evidence>
<dbReference type="Proteomes" id="UP000053087">
    <property type="component" value="Chromosome"/>
</dbReference>
<dbReference type="OrthoDB" id="137775at2157"/>
<reference evidence="1" key="2">
    <citation type="submission" date="2018-10" db="EMBL/GenBank/DDBJ databases">
        <authorList>
            <person name="Fischer M.A."/>
            <person name="Kern T."/>
            <person name="Deppenmeier U."/>
            <person name="Schmitz R.A."/>
            <person name="Rother M."/>
        </authorList>
    </citation>
    <scope>NUCLEOTIDE SEQUENCE</scope>
    <source>
        <strain evidence="1">E03.2</strain>
    </source>
</reference>
<dbReference type="KEGG" id="mfz:AOB57_005000"/>
<evidence type="ECO:0000313" key="1">
    <source>
        <dbReference type="EMBL" id="AYK14631.1"/>
    </source>
</evidence>
<organism evidence="1 3">
    <name type="scientific">Methanosarcina flavescens</name>
    <dbReference type="NCBI Taxonomy" id="1715806"/>
    <lineage>
        <taxon>Archaea</taxon>
        <taxon>Methanobacteriati</taxon>
        <taxon>Methanobacteriota</taxon>
        <taxon>Stenosarchaea group</taxon>
        <taxon>Methanomicrobia</taxon>
        <taxon>Methanosarcinales</taxon>
        <taxon>Methanosarcinaceae</taxon>
        <taxon>Methanosarcina</taxon>
    </lineage>
</organism>
<proteinExistence type="predicted"/>
<accession>A0A660HQR0</accession>
<protein>
    <submittedName>
        <fullName evidence="1">Sporulation protein</fullName>
    </submittedName>
</protein>